<dbReference type="PANTHER" id="PTHR43767:SF1">
    <property type="entry name" value="NONRIBOSOMAL PEPTIDE SYNTHASE PES1 (EUROFUNG)-RELATED"/>
    <property type="match status" value="1"/>
</dbReference>
<reference evidence="3 4" key="1">
    <citation type="journal article" date="2019" name="Nat. Microbiol.">
        <title>Mediterranean grassland soil C-N compound turnover is dependent on rainfall and depth, and is mediated by genomically divergent microorganisms.</title>
        <authorList>
            <person name="Diamond S."/>
            <person name="Andeer P.F."/>
            <person name="Li Z."/>
            <person name="Crits-Christoph A."/>
            <person name="Burstein D."/>
            <person name="Anantharaman K."/>
            <person name="Lane K.R."/>
            <person name="Thomas B.C."/>
            <person name="Pan C."/>
            <person name="Northen T.R."/>
            <person name="Banfield J.F."/>
        </authorList>
    </citation>
    <scope>NUCLEOTIDE SEQUENCE [LARGE SCALE GENOMIC DNA]</scope>
    <source>
        <strain evidence="3">WS_9</strain>
    </source>
</reference>
<comment type="caution">
    <text evidence="3">The sequence shown here is derived from an EMBL/GenBank/DDBJ whole genome shotgun (WGS) entry which is preliminary data.</text>
</comment>
<dbReference type="AlphaFoldDB" id="A0A538TJL4"/>
<dbReference type="Pfam" id="PF00501">
    <property type="entry name" value="AMP-binding"/>
    <property type="match status" value="1"/>
</dbReference>
<feature type="domain" description="AMP-binding enzyme C-terminal" evidence="2">
    <location>
        <begin position="405"/>
        <end position="480"/>
    </location>
</feature>
<keyword evidence="3" id="KW-0436">Ligase</keyword>
<dbReference type="Proteomes" id="UP000317691">
    <property type="component" value="Unassembled WGS sequence"/>
</dbReference>
<dbReference type="Pfam" id="PF13193">
    <property type="entry name" value="AMP-binding_C"/>
    <property type="match status" value="1"/>
</dbReference>
<dbReference type="Gene3D" id="3.40.50.12780">
    <property type="entry name" value="N-terminal domain of ligase-like"/>
    <property type="match status" value="1"/>
</dbReference>
<dbReference type="InterPro" id="IPR050237">
    <property type="entry name" value="ATP-dep_AMP-bd_enzyme"/>
</dbReference>
<dbReference type="SUPFAM" id="SSF56801">
    <property type="entry name" value="Acetyl-CoA synthetase-like"/>
    <property type="match status" value="1"/>
</dbReference>
<organism evidence="3 4">
    <name type="scientific">Eiseniibacteriota bacterium</name>
    <dbReference type="NCBI Taxonomy" id="2212470"/>
    <lineage>
        <taxon>Bacteria</taxon>
        <taxon>Candidatus Eiseniibacteriota</taxon>
    </lineage>
</organism>
<proteinExistence type="predicted"/>
<dbReference type="InterPro" id="IPR045851">
    <property type="entry name" value="AMP-bd_C_sf"/>
</dbReference>
<protein>
    <submittedName>
        <fullName evidence="3">O-succinylbenzoate--CoA ligase</fullName>
    </submittedName>
</protein>
<accession>A0A538TJL4</accession>
<evidence type="ECO:0000313" key="3">
    <source>
        <dbReference type="EMBL" id="TMQ63814.1"/>
    </source>
</evidence>
<name>A0A538TJL4_UNCEI</name>
<evidence type="ECO:0000313" key="4">
    <source>
        <dbReference type="Proteomes" id="UP000317691"/>
    </source>
</evidence>
<dbReference type="PANTHER" id="PTHR43767">
    <property type="entry name" value="LONG-CHAIN-FATTY-ACID--COA LIGASE"/>
    <property type="match status" value="1"/>
</dbReference>
<feature type="domain" description="AMP-dependent synthetase/ligase" evidence="1">
    <location>
        <begin position="13"/>
        <end position="355"/>
    </location>
</feature>
<dbReference type="InterPro" id="IPR025110">
    <property type="entry name" value="AMP-bd_C"/>
</dbReference>
<gene>
    <name evidence="3" type="ORF">E6K79_09225</name>
</gene>
<dbReference type="Gene3D" id="3.30.300.30">
    <property type="match status" value="1"/>
</dbReference>
<sequence length="500" mass="53982">MTQTSTPDPVRFWARIAPGRLALRHGGRAFTYGQLDAAVQESTDAFLVQGLGAGEHLSLEFEPQHPLPFAIAFHACHRADVLPAPIGTSLTPLERQALRERAMVELVITSEAIGATRGKAPAVAREKTSAAALESAAPTVQVRDRRLDAPAALCFTSGTGGEPRACILTHGNFFWSALQSARNLGVRPNDLWLSCLPLHHVGGLSILTRSAYYGTGVLLHDRFDADAVNKAIDAEGVTLLSLVPPMLERLLEGRRGRIFPTSLRAALIGGGPIPAALLEQAADLRLHALPTYGLTEAASQVTTLSLREWPAGLESAGRPLMFTQVEIRDSDGQAAGKGVEGEIVVRGPTVMAAYLEDEQSNASAWAGRWLKTGDVGAWDAAGRLLVKDRRIDRIVVGGENVSPEEVERVLREHPAVADACVVGIPAGSWGNEVAAAIQVRGDEVVTIEELRRHAEPTLASFKLPRRLMVLRELPRSPSGKLLRRVVRDRFRNQVPEKELT</sequence>
<dbReference type="InterPro" id="IPR042099">
    <property type="entry name" value="ANL_N_sf"/>
</dbReference>
<dbReference type="InterPro" id="IPR000873">
    <property type="entry name" value="AMP-dep_synth/lig_dom"/>
</dbReference>
<dbReference type="GO" id="GO:0016878">
    <property type="term" value="F:acid-thiol ligase activity"/>
    <property type="evidence" value="ECO:0007669"/>
    <property type="project" value="UniProtKB-ARBA"/>
</dbReference>
<dbReference type="EMBL" id="VBOZ01000029">
    <property type="protein sequence ID" value="TMQ63814.1"/>
    <property type="molecule type" value="Genomic_DNA"/>
</dbReference>
<evidence type="ECO:0000259" key="2">
    <source>
        <dbReference type="Pfam" id="PF13193"/>
    </source>
</evidence>
<evidence type="ECO:0000259" key="1">
    <source>
        <dbReference type="Pfam" id="PF00501"/>
    </source>
</evidence>